<organism evidence="3 4">
    <name type="scientific">Cylindrobasidium torrendii FP15055 ss-10</name>
    <dbReference type="NCBI Taxonomy" id="1314674"/>
    <lineage>
        <taxon>Eukaryota</taxon>
        <taxon>Fungi</taxon>
        <taxon>Dikarya</taxon>
        <taxon>Basidiomycota</taxon>
        <taxon>Agaricomycotina</taxon>
        <taxon>Agaricomycetes</taxon>
        <taxon>Agaricomycetidae</taxon>
        <taxon>Agaricales</taxon>
        <taxon>Marasmiineae</taxon>
        <taxon>Physalacriaceae</taxon>
        <taxon>Cylindrobasidium</taxon>
    </lineage>
</organism>
<keyword evidence="4" id="KW-1185">Reference proteome</keyword>
<accession>A0A0D7BHZ7</accession>
<feature type="region of interest" description="Disordered" evidence="2">
    <location>
        <begin position="664"/>
        <end position="707"/>
    </location>
</feature>
<name>A0A0D7BHZ7_9AGAR</name>
<evidence type="ECO:0000256" key="1">
    <source>
        <dbReference type="SAM" id="Coils"/>
    </source>
</evidence>
<evidence type="ECO:0000256" key="2">
    <source>
        <dbReference type="SAM" id="MobiDB-lite"/>
    </source>
</evidence>
<feature type="region of interest" description="Disordered" evidence="2">
    <location>
        <begin position="76"/>
        <end position="127"/>
    </location>
</feature>
<dbReference type="EMBL" id="KN880487">
    <property type="protein sequence ID" value="KIY69271.1"/>
    <property type="molecule type" value="Genomic_DNA"/>
</dbReference>
<feature type="coiled-coil region" evidence="1">
    <location>
        <begin position="516"/>
        <end position="588"/>
    </location>
</feature>
<feature type="compositionally biased region" description="Low complexity" evidence="2">
    <location>
        <begin position="118"/>
        <end position="127"/>
    </location>
</feature>
<feature type="coiled-coil region" evidence="1">
    <location>
        <begin position="277"/>
        <end position="311"/>
    </location>
</feature>
<dbReference type="AlphaFoldDB" id="A0A0D7BHZ7"/>
<keyword evidence="1" id="KW-0175">Coiled coil</keyword>
<protein>
    <submittedName>
        <fullName evidence="3">Uncharacterized protein</fullName>
    </submittedName>
</protein>
<dbReference type="Proteomes" id="UP000054007">
    <property type="component" value="Unassembled WGS sequence"/>
</dbReference>
<feature type="coiled-coil region" evidence="1">
    <location>
        <begin position="142"/>
        <end position="186"/>
    </location>
</feature>
<gene>
    <name evidence="3" type="ORF">CYLTODRAFT_234283</name>
</gene>
<reference evidence="3 4" key="1">
    <citation type="journal article" date="2015" name="Fungal Genet. Biol.">
        <title>Evolution of novel wood decay mechanisms in Agaricales revealed by the genome sequences of Fistulina hepatica and Cylindrobasidium torrendii.</title>
        <authorList>
            <person name="Floudas D."/>
            <person name="Held B.W."/>
            <person name="Riley R."/>
            <person name="Nagy L.G."/>
            <person name="Koehler G."/>
            <person name="Ransdell A.S."/>
            <person name="Younus H."/>
            <person name="Chow J."/>
            <person name="Chiniquy J."/>
            <person name="Lipzen A."/>
            <person name="Tritt A."/>
            <person name="Sun H."/>
            <person name="Haridas S."/>
            <person name="LaButti K."/>
            <person name="Ohm R.A."/>
            <person name="Kues U."/>
            <person name="Blanchette R.A."/>
            <person name="Grigoriev I.V."/>
            <person name="Minto R.E."/>
            <person name="Hibbett D.S."/>
        </authorList>
    </citation>
    <scope>NUCLEOTIDE SEQUENCE [LARGE SCALE GENOMIC DNA]</scope>
    <source>
        <strain evidence="3 4">FP15055 ss-10</strain>
    </source>
</reference>
<evidence type="ECO:0000313" key="4">
    <source>
        <dbReference type="Proteomes" id="UP000054007"/>
    </source>
</evidence>
<sequence length="733" mass="82359">MIFIEGDWTSMTLRFETPELATQAKQSFLSHILPVNLQCEYLEGPPDMGPAKPIEHYMRPPSPPPVVTIVDCYEDSRPTSRSDSLTPPPFPLPCSPRTQSESSAPSRLMTPESWTTEAPSIAQPAASSAPVCGLERALLRAEERAESRIDALLDAREKLAALNIELRYSQAEAQRYKAENNSLRERGSQQGGDNQNTQQLRFEVEQAKAQQQRRTNDDNDWISDSSDCWIPAISDTLSVASTTKTEHLARRAEAVEEALDVERHEWGTEKCRLQDQLSAWESRRNEWEMDKHEMELQVESLQSDLECLTKLLHESDMQGVDLAHDLHCKTEQIDHERWDWIDEKAKLQDQLAAWESRREEWDMEKHELGLHAEALQLDLADCSRKLHDSESEMRSMLQRQNERAAVDAEIIKDLQVRLAAAQKAQRRVQDMDAIMLDREEEWSAEKEGLELQVADLSAKNAELETEKINLVERLEKCEKDMGNQSIVESELRELFHESETRGDRCEEDLEAAIGDQNLMAEQLDEASEEKASLRAERDELAKRVTDLESIVEAKEVTLNDLETKVQPIAGLTRSLEERTAELQAAQEKTKLVKAALSRTIDDCKAGLALGAENYGKLAGQFSKAKAEATAAAAKKDAAVEMSEKARGLIEKKLAAREEELAQKAKDLGAAQRKVNELSRELKKEKEATGKVERTSPGTSPYVGGGREGSLASFFSQLTESAQRPHSWAAPSGQ</sequence>
<feature type="coiled-coil region" evidence="1">
    <location>
        <begin position="344"/>
        <end position="480"/>
    </location>
</feature>
<dbReference type="STRING" id="1314674.A0A0D7BHZ7"/>
<evidence type="ECO:0000313" key="3">
    <source>
        <dbReference type="EMBL" id="KIY69271.1"/>
    </source>
</evidence>
<proteinExistence type="predicted"/>
<feature type="compositionally biased region" description="Basic and acidic residues" evidence="2">
    <location>
        <begin position="673"/>
        <end position="693"/>
    </location>
</feature>